<reference evidence="2 3" key="1">
    <citation type="submission" date="2024-02" db="EMBL/GenBank/DDBJ databases">
        <title>High-quality chromosome-scale genome assembly of Pensacola bahiagrass (Paspalum notatum Flugge var. saurae).</title>
        <authorList>
            <person name="Vega J.M."/>
            <person name="Podio M."/>
            <person name="Orjuela J."/>
            <person name="Siena L.A."/>
            <person name="Pessino S.C."/>
            <person name="Combes M.C."/>
            <person name="Mariac C."/>
            <person name="Albertini E."/>
            <person name="Pupilli F."/>
            <person name="Ortiz J.P.A."/>
            <person name="Leblanc O."/>
        </authorList>
    </citation>
    <scope>NUCLEOTIDE SEQUENCE [LARGE SCALE GENOMIC DNA]</scope>
    <source>
        <strain evidence="2">R1</strain>
        <tissue evidence="2">Leaf</tissue>
    </source>
</reference>
<keyword evidence="1" id="KW-0472">Membrane</keyword>
<dbReference type="AlphaFoldDB" id="A0AAQ3TW56"/>
<accession>A0AAQ3TW56</accession>
<name>A0AAQ3TW56_PASNO</name>
<gene>
    <name evidence="2" type="ORF">U9M48_026290</name>
</gene>
<keyword evidence="1" id="KW-1133">Transmembrane helix</keyword>
<protein>
    <submittedName>
        <fullName evidence="2">Uncharacterized protein</fullName>
    </submittedName>
</protein>
<dbReference type="EMBL" id="CP144750">
    <property type="protein sequence ID" value="WVZ78605.1"/>
    <property type="molecule type" value="Genomic_DNA"/>
</dbReference>
<evidence type="ECO:0000256" key="1">
    <source>
        <dbReference type="SAM" id="Phobius"/>
    </source>
</evidence>
<keyword evidence="1" id="KW-0812">Transmembrane</keyword>
<feature type="transmembrane region" description="Helical" evidence="1">
    <location>
        <begin position="108"/>
        <end position="135"/>
    </location>
</feature>
<dbReference type="Proteomes" id="UP001341281">
    <property type="component" value="Chromosome 06"/>
</dbReference>
<keyword evidence="3" id="KW-1185">Reference proteome</keyword>
<sequence length="149" mass="15943">MMICTSPEGPIANVLTLGLDVDAPCSVDANANAQFPEKSEKRPGANRTDLLRTGPEHCRFGVGYGSADFRSGRTPLWSSAFIAFIPTEFLMQKFRHLLPVASNHMPGLLLLVVAAALLLLGLPLLPLASCAWIPVRGGEAGQEGRSFAR</sequence>
<evidence type="ECO:0000313" key="3">
    <source>
        <dbReference type="Proteomes" id="UP001341281"/>
    </source>
</evidence>
<proteinExistence type="predicted"/>
<organism evidence="2 3">
    <name type="scientific">Paspalum notatum var. saurae</name>
    <dbReference type="NCBI Taxonomy" id="547442"/>
    <lineage>
        <taxon>Eukaryota</taxon>
        <taxon>Viridiplantae</taxon>
        <taxon>Streptophyta</taxon>
        <taxon>Embryophyta</taxon>
        <taxon>Tracheophyta</taxon>
        <taxon>Spermatophyta</taxon>
        <taxon>Magnoliopsida</taxon>
        <taxon>Liliopsida</taxon>
        <taxon>Poales</taxon>
        <taxon>Poaceae</taxon>
        <taxon>PACMAD clade</taxon>
        <taxon>Panicoideae</taxon>
        <taxon>Andropogonodae</taxon>
        <taxon>Paspaleae</taxon>
        <taxon>Paspalinae</taxon>
        <taxon>Paspalum</taxon>
    </lineage>
</organism>
<evidence type="ECO:0000313" key="2">
    <source>
        <dbReference type="EMBL" id="WVZ78605.1"/>
    </source>
</evidence>